<dbReference type="Pfam" id="PF02283">
    <property type="entry name" value="CobU"/>
    <property type="match status" value="1"/>
</dbReference>
<dbReference type="PANTHER" id="PTHR34848:SF1">
    <property type="entry name" value="BIFUNCTIONAL ADENOSYLCOBALAMIN BIOSYNTHESIS PROTEIN COBU"/>
    <property type="match status" value="1"/>
</dbReference>
<reference evidence="17" key="1">
    <citation type="submission" date="2021-11" db="EMBL/GenBank/DDBJ databases">
        <title>Vibrio ZSDE26 sp. nov. and Vibrio ZSDZ34 sp. nov., isolated from coastal seawater in Qingdao.</title>
        <authorList>
            <person name="Zhang P."/>
        </authorList>
    </citation>
    <scope>NUCLEOTIDE SEQUENCE</scope>
    <source>
        <strain evidence="17">ZSDZ34</strain>
    </source>
</reference>
<keyword evidence="12 14" id="KW-0067">ATP-binding</keyword>
<comment type="catalytic activity">
    <reaction evidence="1 14">
        <text>adenosylcob(III)inamide + ATP = adenosylcob(III)inamide phosphate + ADP + H(+)</text>
        <dbReference type="Rhea" id="RHEA:15769"/>
        <dbReference type="ChEBI" id="CHEBI:2480"/>
        <dbReference type="ChEBI" id="CHEBI:15378"/>
        <dbReference type="ChEBI" id="CHEBI:30616"/>
        <dbReference type="ChEBI" id="CHEBI:58502"/>
        <dbReference type="ChEBI" id="CHEBI:456216"/>
        <dbReference type="EC" id="2.7.1.156"/>
    </reaction>
</comment>
<dbReference type="CDD" id="cd00544">
    <property type="entry name" value="CobU"/>
    <property type="match status" value="1"/>
</dbReference>
<evidence type="ECO:0000256" key="6">
    <source>
        <dbReference type="ARBA" id="ARBA00005159"/>
    </source>
</evidence>
<dbReference type="EMBL" id="JAJNNZ010000001">
    <property type="protein sequence ID" value="MCJ2375217.1"/>
    <property type="molecule type" value="Genomic_DNA"/>
</dbReference>
<dbReference type="SUPFAM" id="SSF52540">
    <property type="entry name" value="P-loop containing nucleoside triphosphate hydrolases"/>
    <property type="match status" value="1"/>
</dbReference>
<evidence type="ECO:0000313" key="17">
    <source>
        <dbReference type="EMBL" id="MCJ2375217.1"/>
    </source>
</evidence>
<dbReference type="InterPro" id="IPR003203">
    <property type="entry name" value="CobU/CobP"/>
</dbReference>
<organism evidence="17 18">
    <name type="scientific">Vibrio gelatinilyticus</name>
    <dbReference type="NCBI Taxonomy" id="2893468"/>
    <lineage>
        <taxon>Bacteria</taxon>
        <taxon>Pseudomonadati</taxon>
        <taxon>Pseudomonadota</taxon>
        <taxon>Gammaproteobacteria</taxon>
        <taxon>Vibrionales</taxon>
        <taxon>Vibrionaceae</taxon>
        <taxon>Vibrio</taxon>
    </lineage>
</organism>
<keyword evidence="11 14" id="KW-0418">Kinase</keyword>
<keyword evidence="18" id="KW-1185">Reference proteome</keyword>
<dbReference type="GO" id="GO:0008820">
    <property type="term" value="F:cobinamide phosphate guanylyltransferase activity"/>
    <property type="evidence" value="ECO:0007669"/>
    <property type="project" value="UniProtKB-UniRule"/>
</dbReference>
<feature type="binding site" evidence="16">
    <location>
        <position position="89"/>
    </location>
    <ligand>
        <name>GTP</name>
        <dbReference type="ChEBI" id="CHEBI:37565"/>
    </ligand>
</feature>
<dbReference type="EC" id="2.7.1.156" evidence="14"/>
<evidence type="ECO:0000256" key="4">
    <source>
        <dbReference type="ARBA" id="ARBA00003889"/>
    </source>
</evidence>
<dbReference type="GO" id="GO:0005525">
    <property type="term" value="F:GTP binding"/>
    <property type="evidence" value="ECO:0007669"/>
    <property type="project" value="UniProtKB-UniRule"/>
</dbReference>
<evidence type="ECO:0000256" key="10">
    <source>
        <dbReference type="ARBA" id="ARBA00022741"/>
    </source>
</evidence>
<evidence type="ECO:0000313" key="18">
    <source>
        <dbReference type="Proteomes" id="UP001139488"/>
    </source>
</evidence>
<evidence type="ECO:0000256" key="16">
    <source>
        <dbReference type="PIRSR" id="PIRSR006135-2"/>
    </source>
</evidence>
<comment type="catalytic activity">
    <reaction evidence="2 14">
        <text>adenosylcob(III)inamide phosphate + GTP + H(+) = adenosylcob(III)inamide-GDP + diphosphate</text>
        <dbReference type="Rhea" id="RHEA:22712"/>
        <dbReference type="ChEBI" id="CHEBI:15378"/>
        <dbReference type="ChEBI" id="CHEBI:33019"/>
        <dbReference type="ChEBI" id="CHEBI:37565"/>
        <dbReference type="ChEBI" id="CHEBI:58502"/>
        <dbReference type="ChEBI" id="CHEBI:60487"/>
        <dbReference type="EC" id="2.7.7.62"/>
    </reaction>
</comment>
<evidence type="ECO:0000256" key="9">
    <source>
        <dbReference type="ARBA" id="ARBA00022679"/>
    </source>
</evidence>
<keyword evidence="9 14" id="KW-0808">Transferase</keyword>
<dbReference type="AlphaFoldDB" id="A0A9X1W6N1"/>
<comment type="similarity">
    <text evidence="7 14">Belongs to the CobU/CobP family.</text>
</comment>
<evidence type="ECO:0000256" key="8">
    <source>
        <dbReference type="ARBA" id="ARBA00022573"/>
    </source>
</evidence>
<evidence type="ECO:0000256" key="14">
    <source>
        <dbReference type="PIRNR" id="PIRNR006135"/>
    </source>
</evidence>
<dbReference type="Proteomes" id="UP001139488">
    <property type="component" value="Unassembled WGS sequence"/>
</dbReference>
<keyword evidence="8 14" id="KW-0169">Cobalamin biosynthesis</keyword>
<dbReference type="GO" id="GO:0005524">
    <property type="term" value="F:ATP binding"/>
    <property type="evidence" value="ECO:0007669"/>
    <property type="project" value="UniProtKB-UniRule"/>
</dbReference>
<dbReference type="PIRSF" id="PIRSF006135">
    <property type="entry name" value="CobU"/>
    <property type="match status" value="1"/>
</dbReference>
<keyword evidence="17" id="KW-0548">Nucleotidyltransferase</keyword>
<evidence type="ECO:0000256" key="5">
    <source>
        <dbReference type="ARBA" id="ARBA00004692"/>
    </source>
</evidence>
<feature type="binding site" evidence="16">
    <location>
        <begin position="8"/>
        <end position="15"/>
    </location>
    <ligand>
        <name>GTP</name>
        <dbReference type="ChEBI" id="CHEBI:37565"/>
    </ligand>
</feature>
<accession>A0A9X1W6N1</accession>
<evidence type="ECO:0000256" key="11">
    <source>
        <dbReference type="ARBA" id="ARBA00022777"/>
    </source>
</evidence>
<comment type="pathway">
    <text evidence="6 14">Cofactor biosynthesis; adenosylcobalamin biosynthesis; adenosylcobalamin from cob(II)yrinate a,c-diamide: step 5/7.</text>
</comment>
<evidence type="ECO:0000256" key="2">
    <source>
        <dbReference type="ARBA" id="ARBA00000711"/>
    </source>
</evidence>
<dbReference type="GO" id="GO:0009236">
    <property type="term" value="P:cobalamin biosynthetic process"/>
    <property type="evidence" value="ECO:0007669"/>
    <property type="project" value="UniProtKB-UniRule"/>
</dbReference>
<feature type="binding site" evidence="16">
    <location>
        <position position="68"/>
    </location>
    <ligand>
        <name>GTP</name>
        <dbReference type="ChEBI" id="CHEBI:37565"/>
    </ligand>
</feature>
<sequence>MSFELILGGARSGKSAYAEQRIAQLLTQQDSAFVRKCYVATSLAFDDEMTQRIAHHQKQRGNDWAEYESPLMLAKQLSEFTSQDIVLVDCLTLWLNNLIYDKGESCDDQWLQHCIAELISQLEQSPAHIVLVSNEVGMGIVPLGKVTRLFVDNAGRMNQNIAAQASRVVFVAAGLPMTLKQDEAEYGH</sequence>
<evidence type="ECO:0000256" key="7">
    <source>
        <dbReference type="ARBA" id="ARBA00007490"/>
    </source>
</evidence>
<dbReference type="GO" id="GO:0043752">
    <property type="term" value="F:adenosylcobinamide kinase activity"/>
    <property type="evidence" value="ECO:0007669"/>
    <property type="project" value="UniProtKB-EC"/>
</dbReference>
<keyword evidence="10 14" id="KW-0547">Nucleotide-binding</keyword>
<comment type="caution">
    <text evidence="17">The sequence shown here is derived from an EMBL/GenBank/DDBJ whole genome shotgun (WGS) entry which is preliminary data.</text>
</comment>
<evidence type="ECO:0000256" key="13">
    <source>
        <dbReference type="ARBA" id="ARBA00023134"/>
    </source>
</evidence>
<protein>
    <recommendedName>
        <fullName evidence="14">Bifunctional adenosylcobalamin biosynthesis protein</fullName>
        <ecNumber evidence="14">2.7.1.156</ecNumber>
        <ecNumber evidence="14">2.7.7.62</ecNumber>
    </recommendedName>
</protein>
<comment type="pathway">
    <text evidence="5 14">Cofactor biosynthesis; adenosylcobalamin biosynthesis; adenosylcobalamin from cob(II)yrinate a,c-diamide: step 6/7.</text>
</comment>
<proteinExistence type="inferred from homology"/>
<feature type="binding site" evidence="16">
    <location>
        <begin position="40"/>
        <end position="42"/>
    </location>
    <ligand>
        <name>GTP</name>
        <dbReference type="ChEBI" id="CHEBI:37565"/>
    </ligand>
</feature>
<evidence type="ECO:0000256" key="12">
    <source>
        <dbReference type="ARBA" id="ARBA00022840"/>
    </source>
</evidence>
<dbReference type="Gene3D" id="3.40.50.300">
    <property type="entry name" value="P-loop containing nucleotide triphosphate hydrolases"/>
    <property type="match status" value="1"/>
</dbReference>
<dbReference type="InterPro" id="IPR027417">
    <property type="entry name" value="P-loop_NTPase"/>
</dbReference>
<comment type="function">
    <text evidence="4 14">Catalyzes ATP-dependent phosphorylation of adenosylcobinamide and addition of GMP to adenosylcobinamide phosphate.</text>
</comment>
<evidence type="ECO:0000256" key="15">
    <source>
        <dbReference type="PIRSR" id="PIRSR006135-1"/>
    </source>
</evidence>
<keyword evidence="13 14" id="KW-0342">GTP-binding</keyword>
<comment type="catalytic activity">
    <reaction evidence="3">
        <text>adenosylcob(III)inamide + GTP = adenosylcob(III)inamide phosphate + GDP + H(+)</text>
        <dbReference type="Rhea" id="RHEA:15765"/>
        <dbReference type="ChEBI" id="CHEBI:2480"/>
        <dbReference type="ChEBI" id="CHEBI:15378"/>
        <dbReference type="ChEBI" id="CHEBI:37565"/>
        <dbReference type="ChEBI" id="CHEBI:58189"/>
        <dbReference type="ChEBI" id="CHEBI:58502"/>
        <dbReference type="EC" id="2.7.1.156"/>
    </reaction>
</comment>
<dbReference type="NCBIfam" id="NF004469">
    <property type="entry name" value="PRK05800.1"/>
    <property type="match status" value="1"/>
</dbReference>
<dbReference type="EC" id="2.7.7.62" evidence="14"/>
<dbReference type="RefSeq" id="WP_244354048.1">
    <property type="nucleotide sequence ID" value="NZ_JAJNNZ010000001.1"/>
</dbReference>
<dbReference type="PANTHER" id="PTHR34848">
    <property type="match status" value="1"/>
</dbReference>
<evidence type="ECO:0000256" key="1">
    <source>
        <dbReference type="ARBA" id="ARBA00000312"/>
    </source>
</evidence>
<feature type="active site" description="GMP-histidine intermediate" evidence="15">
    <location>
        <position position="56"/>
    </location>
</feature>
<evidence type="ECO:0000256" key="3">
    <source>
        <dbReference type="ARBA" id="ARBA00001522"/>
    </source>
</evidence>
<gene>
    <name evidence="17" type="primary">cobU</name>
    <name evidence="17" type="ORF">LNL84_00030</name>
</gene>
<name>A0A9X1W6N1_9VIBR</name>